<dbReference type="GO" id="GO:0003677">
    <property type="term" value="F:DNA binding"/>
    <property type="evidence" value="ECO:0007669"/>
    <property type="project" value="UniProtKB-KW"/>
</dbReference>
<evidence type="ECO:0000313" key="9">
    <source>
        <dbReference type="Proteomes" id="UP000789508"/>
    </source>
</evidence>
<dbReference type="GO" id="GO:0005674">
    <property type="term" value="C:transcription factor TFIIF complex"/>
    <property type="evidence" value="ECO:0007669"/>
    <property type="project" value="TreeGrafter"/>
</dbReference>
<dbReference type="GO" id="GO:0016251">
    <property type="term" value="F:RNA polymerase II general transcription initiation factor activity"/>
    <property type="evidence" value="ECO:0007669"/>
    <property type="project" value="TreeGrafter"/>
</dbReference>
<comment type="subcellular location">
    <subcellularLocation>
        <location evidence="1">Nucleus</location>
    </subcellularLocation>
</comment>
<gene>
    <name evidence="8" type="ORF">ALEPTO_LOCUS13728</name>
</gene>
<evidence type="ECO:0000256" key="5">
    <source>
        <dbReference type="ARBA" id="ARBA00023163"/>
    </source>
</evidence>
<dbReference type="EMBL" id="CAJVPS010047300">
    <property type="protein sequence ID" value="CAG8762690.1"/>
    <property type="molecule type" value="Genomic_DNA"/>
</dbReference>
<dbReference type="OrthoDB" id="76676at2759"/>
<keyword evidence="9" id="KW-1185">Reference proteome</keyword>
<comment type="caution">
    <text evidence="8">The sequence shown here is derived from an EMBL/GenBank/DDBJ whole genome shotgun (WGS) entry which is preliminary data.</text>
</comment>
<accession>A0A9N9NTJ7</accession>
<feature type="non-terminal residue" evidence="8">
    <location>
        <position position="1"/>
    </location>
</feature>
<keyword evidence="5" id="KW-0804">Transcription</keyword>
<evidence type="ECO:0000256" key="3">
    <source>
        <dbReference type="ARBA" id="ARBA00023015"/>
    </source>
</evidence>
<protein>
    <submittedName>
        <fullName evidence="8">14488_t:CDS:1</fullName>
    </submittedName>
</protein>
<dbReference type="PANTHER" id="PTHR13011:SF0">
    <property type="entry name" value="GENERAL TRANSCRIPTION FACTOR IIF SUBUNIT 1"/>
    <property type="match status" value="1"/>
</dbReference>
<evidence type="ECO:0000313" key="8">
    <source>
        <dbReference type="EMBL" id="CAG8762690.1"/>
    </source>
</evidence>
<dbReference type="InterPro" id="IPR011039">
    <property type="entry name" value="TFIIF_interaction"/>
</dbReference>
<evidence type="ECO:0000256" key="7">
    <source>
        <dbReference type="SAM" id="MobiDB-lite"/>
    </source>
</evidence>
<comment type="similarity">
    <text evidence="2">Belongs to the TFIIF alpha subunit family.</text>
</comment>
<name>A0A9N9NTJ7_9GLOM</name>
<feature type="compositionally biased region" description="Basic and acidic residues" evidence="7">
    <location>
        <begin position="126"/>
        <end position="141"/>
    </location>
</feature>
<feature type="non-terminal residue" evidence="8">
    <location>
        <position position="201"/>
    </location>
</feature>
<dbReference type="InterPro" id="IPR008851">
    <property type="entry name" value="TFIIF-alpha"/>
</dbReference>
<proteinExistence type="inferred from homology"/>
<dbReference type="Proteomes" id="UP000789508">
    <property type="component" value="Unassembled WGS sequence"/>
</dbReference>
<organism evidence="8 9">
    <name type="scientific">Ambispora leptoticha</name>
    <dbReference type="NCBI Taxonomy" id="144679"/>
    <lineage>
        <taxon>Eukaryota</taxon>
        <taxon>Fungi</taxon>
        <taxon>Fungi incertae sedis</taxon>
        <taxon>Mucoromycota</taxon>
        <taxon>Glomeromycotina</taxon>
        <taxon>Glomeromycetes</taxon>
        <taxon>Archaeosporales</taxon>
        <taxon>Ambisporaceae</taxon>
        <taxon>Ambispora</taxon>
    </lineage>
</organism>
<dbReference type="GO" id="GO:0032968">
    <property type="term" value="P:positive regulation of transcription elongation by RNA polymerase II"/>
    <property type="evidence" value="ECO:0007669"/>
    <property type="project" value="InterPro"/>
</dbReference>
<evidence type="ECO:0000256" key="1">
    <source>
        <dbReference type="ARBA" id="ARBA00004123"/>
    </source>
</evidence>
<evidence type="ECO:0000256" key="4">
    <source>
        <dbReference type="ARBA" id="ARBA00023125"/>
    </source>
</evidence>
<reference evidence="8" key="1">
    <citation type="submission" date="2021-06" db="EMBL/GenBank/DDBJ databases">
        <authorList>
            <person name="Kallberg Y."/>
            <person name="Tangrot J."/>
            <person name="Rosling A."/>
        </authorList>
    </citation>
    <scope>NUCLEOTIDE SEQUENCE</scope>
    <source>
        <strain evidence="8">FL130A</strain>
    </source>
</reference>
<evidence type="ECO:0000256" key="6">
    <source>
        <dbReference type="ARBA" id="ARBA00023242"/>
    </source>
</evidence>
<evidence type="ECO:0000256" key="2">
    <source>
        <dbReference type="ARBA" id="ARBA00005249"/>
    </source>
</evidence>
<dbReference type="GO" id="GO:0006367">
    <property type="term" value="P:transcription initiation at RNA polymerase II promoter"/>
    <property type="evidence" value="ECO:0007669"/>
    <property type="project" value="InterPro"/>
</dbReference>
<sequence>GDKLEFVQIHRFYTFNRKLNYKTLTIEEAEEQMAKAKKRDNDRWMMRSWGKSKNEDLAVGEGGIFDPKSAMKVVEGEEALIGSDEEARIPSREEYDEEEVDFEEVFEDDEEELPDDANPLIDDETKEVSKMKRKVTGKDTYELNESDDDDKLTNEGKQLKKLLRTAENNDAYESDREDNPYFSESEDSDSEESSSPQTKPP</sequence>
<feature type="region of interest" description="Disordered" evidence="7">
    <location>
        <begin position="78"/>
        <end position="201"/>
    </location>
</feature>
<keyword evidence="4" id="KW-0238">DNA-binding</keyword>
<dbReference type="SUPFAM" id="SSF50916">
    <property type="entry name" value="Rap30/74 interaction domains"/>
    <property type="match status" value="1"/>
</dbReference>
<dbReference type="AlphaFoldDB" id="A0A9N9NTJ7"/>
<feature type="compositionally biased region" description="Acidic residues" evidence="7">
    <location>
        <begin position="94"/>
        <end position="125"/>
    </location>
</feature>
<keyword evidence="3" id="KW-0805">Transcription regulation</keyword>
<dbReference type="GO" id="GO:0001096">
    <property type="term" value="F:TFIIF-class transcription factor complex binding"/>
    <property type="evidence" value="ECO:0007669"/>
    <property type="project" value="TreeGrafter"/>
</dbReference>
<keyword evidence="6" id="KW-0539">Nucleus</keyword>
<dbReference type="PANTHER" id="PTHR13011">
    <property type="entry name" value="TFIIF-ALPHA"/>
    <property type="match status" value="1"/>
</dbReference>